<keyword evidence="3" id="KW-1185">Reference proteome</keyword>
<comment type="caution">
    <text evidence="2">The sequence shown here is derived from an EMBL/GenBank/DDBJ whole genome shotgun (WGS) entry which is preliminary data.</text>
</comment>
<feature type="region of interest" description="Disordered" evidence="1">
    <location>
        <begin position="290"/>
        <end position="315"/>
    </location>
</feature>
<accession>A0AAV9WJL2</accession>
<gene>
    <name evidence="2" type="ORF">TWF481_003928</name>
</gene>
<dbReference type="Proteomes" id="UP001370758">
    <property type="component" value="Unassembled WGS sequence"/>
</dbReference>
<feature type="compositionally biased region" description="Low complexity" evidence="1">
    <location>
        <begin position="290"/>
        <end position="304"/>
    </location>
</feature>
<evidence type="ECO:0000313" key="3">
    <source>
        <dbReference type="Proteomes" id="UP001370758"/>
    </source>
</evidence>
<dbReference type="AlphaFoldDB" id="A0AAV9WJL2"/>
<feature type="region of interest" description="Disordered" evidence="1">
    <location>
        <begin position="54"/>
        <end position="97"/>
    </location>
</feature>
<feature type="region of interest" description="Disordered" evidence="1">
    <location>
        <begin position="360"/>
        <end position="389"/>
    </location>
</feature>
<feature type="compositionally biased region" description="Gly residues" evidence="1">
    <location>
        <begin position="360"/>
        <end position="369"/>
    </location>
</feature>
<organism evidence="2 3">
    <name type="scientific">Arthrobotrys musiformis</name>
    <dbReference type="NCBI Taxonomy" id="47236"/>
    <lineage>
        <taxon>Eukaryota</taxon>
        <taxon>Fungi</taxon>
        <taxon>Dikarya</taxon>
        <taxon>Ascomycota</taxon>
        <taxon>Pezizomycotina</taxon>
        <taxon>Orbiliomycetes</taxon>
        <taxon>Orbiliales</taxon>
        <taxon>Orbiliaceae</taxon>
        <taxon>Arthrobotrys</taxon>
    </lineage>
</organism>
<name>A0AAV9WJL2_9PEZI</name>
<proteinExistence type="predicted"/>
<dbReference type="EMBL" id="JAVHJL010000002">
    <property type="protein sequence ID" value="KAK6509167.1"/>
    <property type="molecule type" value="Genomic_DNA"/>
</dbReference>
<sequence>MFYIHAPKHYIHTQPIRRPPLELPHRMRMCWAAFALDAEESGWDDFVASRKSISSSPSLSVSNEPINTTTTTTASPVVSATQSPTTPTSTSIPGAESHLWTSSTTTFEPITEWQKDVGATFPSEPVILNVDDDVDMVMDMDVDIDVSHQMSMTAASADIMMSTLTTTTTTTTTTVVSPSEQQEWRNTIDAQVEEGRKQLEMTTIQIERIEEVIKPAKRYIPTKITAYFPSSPALSIPVHLRPSSADIIVSTSKSRRNSLKQLEAGEINEEEEERKQRELLEELARSLSSVSIRTTRSTRTQTSTQVVKGKPPPIGIGMMMGFKTVKSESASTSPRLKSREVDFSMAPTKITKRGVITGARGGAAAGKGRGAVMKRRNSGGSYRGETISL</sequence>
<feature type="compositionally biased region" description="Low complexity" evidence="1">
    <location>
        <begin position="54"/>
        <end position="93"/>
    </location>
</feature>
<reference evidence="2 3" key="1">
    <citation type="submission" date="2023-08" db="EMBL/GenBank/DDBJ databases">
        <authorList>
            <person name="Palmer J.M."/>
        </authorList>
    </citation>
    <scope>NUCLEOTIDE SEQUENCE [LARGE SCALE GENOMIC DNA]</scope>
    <source>
        <strain evidence="2 3">TWF481</strain>
    </source>
</reference>
<evidence type="ECO:0000256" key="1">
    <source>
        <dbReference type="SAM" id="MobiDB-lite"/>
    </source>
</evidence>
<protein>
    <submittedName>
        <fullName evidence="2">Uncharacterized protein</fullName>
    </submittedName>
</protein>
<evidence type="ECO:0000313" key="2">
    <source>
        <dbReference type="EMBL" id="KAK6509167.1"/>
    </source>
</evidence>